<dbReference type="AlphaFoldDB" id="A0A6C0JKW3"/>
<accession>A0A6C0JKW3</accession>
<organism evidence="2">
    <name type="scientific">viral metagenome</name>
    <dbReference type="NCBI Taxonomy" id="1070528"/>
    <lineage>
        <taxon>unclassified sequences</taxon>
        <taxon>metagenomes</taxon>
        <taxon>organismal metagenomes</taxon>
    </lineage>
</organism>
<dbReference type="SMART" id="SM00327">
    <property type="entry name" value="VWA"/>
    <property type="match status" value="1"/>
</dbReference>
<dbReference type="InterPro" id="IPR036465">
    <property type="entry name" value="vWFA_dom_sf"/>
</dbReference>
<dbReference type="EMBL" id="MN740430">
    <property type="protein sequence ID" value="QHU06003.1"/>
    <property type="molecule type" value="Genomic_DNA"/>
</dbReference>
<dbReference type="PANTHER" id="PTHR10338">
    <property type="entry name" value="INTER-ALPHA-TRYPSIN INHIBITOR HEAVY CHAIN FAMILY MEMBER"/>
    <property type="match status" value="1"/>
</dbReference>
<dbReference type="PANTHER" id="PTHR10338:SF119">
    <property type="entry name" value="INTER-ALPHA-TRYPSIN INHIBITOR HEAVY CHAIN H4"/>
    <property type="match status" value="1"/>
</dbReference>
<evidence type="ECO:0000313" key="2">
    <source>
        <dbReference type="EMBL" id="QHU06003.1"/>
    </source>
</evidence>
<feature type="domain" description="VWFA" evidence="1">
    <location>
        <begin position="52"/>
        <end position="241"/>
    </location>
</feature>
<evidence type="ECO:0000259" key="1">
    <source>
        <dbReference type="PROSITE" id="PS50234"/>
    </source>
</evidence>
<dbReference type="InterPro" id="IPR002035">
    <property type="entry name" value="VWF_A"/>
</dbReference>
<dbReference type="SUPFAM" id="SSF53300">
    <property type="entry name" value="vWA-like"/>
    <property type="match status" value="1"/>
</dbReference>
<proteinExistence type="predicted"/>
<protein>
    <recommendedName>
        <fullName evidence="1">VWFA domain-containing protein</fullName>
    </recommendedName>
</protein>
<dbReference type="PROSITE" id="PS50234">
    <property type="entry name" value="VWFA"/>
    <property type="match status" value="1"/>
</dbReference>
<sequence length="556" mass="64089">MSLKSITNIDNTDIIIHINNKILPLTNFEEDEYFGIIKTKISKTKLIKTPTFLLFTIDKTSSMSESASGRSTKMNHVIQTFVNMMKYLSTLDTEIYIQVNTFNTEVEILVECLRITHENVEAIINKIKNITTYGSTNIGEALQFANETLTNYEKENESHQIAHIFMTDGDPTSGETSHKALADMINEKFYNIFVGFGFNHNVTLLSMLGDKKNSEYQFVDNIENTSLIYGETIHRFIYPALKDVELRIENGLIYDWQTNTWTTKITESIIIGEIEKVHHIKTKDPIGVSVSIFGRIASMPYDFNTNEQGNDIDLNNKIHLLETATIIPYLIDMETNNIISDDLTKYAFRQKVQELLFEARNYSSSKRGEKENYKKSLKNVFRIIRKYMRINNLEDDGLLNMLCDDIHIMYRTVGSHYGELYAVSRHTSQGRQRTYNTNSLKSNGVEDDFDNLISRKFPQTPKLSRSMSIPHHITDPFNIKDSADIINDDPFYKYKESGLFVPPDNNSKDQIKDIYHDSDFIKEDEIDCYLSLDQITTCFATPDILNTLKFMSQPSK</sequence>
<name>A0A6C0JKW3_9ZZZZ</name>
<dbReference type="Gene3D" id="3.40.50.410">
    <property type="entry name" value="von Willebrand factor, type A domain"/>
    <property type="match status" value="1"/>
</dbReference>
<reference evidence="2" key="1">
    <citation type="journal article" date="2020" name="Nature">
        <title>Giant virus diversity and host interactions through global metagenomics.</title>
        <authorList>
            <person name="Schulz F."/>
            <person name="Roux S."/>
            <person name="Paez-Espino D."/>
            <person name="Jungbluth S."/>
            <person name="Walsh D.A."/>
            <person name="Denef V.J."/>
            <person name="McMahon K.D."/>
            <person name="Konstantinidis K.T."/>
            <person name="Eloe-Fadrosh E.A."/>
            <person name="Kyrpides N.C."/>
            <person name="Woyke T."/>
        </authorList>
    </citation>
    <scope>NUCLEOTIDE SEQUENCE</scope>
    <source>
        <strain evidence="2">GVMAG-M-3300027747-57</strain>
    </source>
</reference>
<dbReference type="Pfam" id="PF00092">
    <property type="entry name" value="VWA"/>
    <property type="match status" value="1"/>
</dbReference>
<dbReference type="InterPro" id="IPR050934">
    <property type="entry name" value="ITIH"/>
</dbReference>